<sequence>MTDQTRATSGVRAFAGVAVGDELPPRTIHVDRARLVQYAGASLDRNRIHWDERFAKSVGLPDVIAHGMFTMGSAVTVVSDWVGDAGRVLEYGVRFTRPVVVPYEEGADIEVGGVVKALDKDKRRATIELSATSSGDKVLGKAIAVVQLD</sequence>
<dbReference type="PANTHER" id="PTHR43841:SF3">
    <property type="entry name" value="(3R)-HYDROXYACYL-ACP DEHYDRATASE SUBUNIT HADB"/>
    <property type="match status" value="1"/>
</dbReference>
<comment type="caution">
    <text evidence="3">The sequence shown here is derived from an EMBL/GenBank/DDBJ whole genome shotgun (WGS) entry which is preliminary data.</text>
</comment>
<keyword evidence="4" id="KW-1185">Reference proteome</keyword>
<reference evidence="4" key="1">
    <citation type="submission" date="2013-08" db="EMBL/GenBank/DDBJ databases">
        <title>Intrasporangium oryzae NRRL B-24470.</title>
        <authorList>
            <person name="Liu H."/>
            <person name="Wang G."/>
        </authorList>
    </citation>
    <scope>NUCLEOTIDE SEQUENCE [LARGE SCALE GENOMIC DNA]</scope>
    <source>
        <strain evidence="4">Q5-1</strain>
    </source>
</reference>
<comment type="similarity">
    <text evidence="1">Belongs to the enoyl-CoA hydratase/isomerase family.</text>
</comment>
<accession>W9GCQ0</accession>
<dbReference type="InterPro" id="IPR002539">
    <property type="entry name" value="MaoC-like_dom"/>
</dbReference>
<dbReference type="AlphaFoldDB" id="W9GCQ0"/>
<evidence type="ECO:0000313" key="3">
    <source>
        <dbReference type="EMBL" id="EWT03865.1"/>
    </source>
</evidence>
<name>W9GCQ0_9MICO</name>
<dbReference type="SUPFAM" id="SSF54637">
    <property type="entry name" value="Thioesterase/thiol ester dehydrase-isomerase"/>
    <property type="match status" value="1"/>
</dbReference>
<evidence type="ECO:0000259" key="2">
    <source>
        <dbReference type="Pfam" id="PF01575"/>
    </source>
</evidence>
<gene>
    <name evidence="3" type="ORF">N864_17575</name>
</gene>
<proteinExistence type="inferred from homology"/>
<dbReference type="CDD" id="cd03453">
    <property type="entry name" value="SAV4209_like"/>
    <property type="match status" value="1"/>
</dbReference>
<dbReference type="RefSeq" id="WP_034722435.1">
    <property type="nucleotide sequence ID" value="NZ_AWQS01000417.1"/>
</dbReference>
<dbReference type="EMBL" id="AWQS01000417">
    <property type="protein sequence ID" value="EWT03865.1"/>
    <property type="molecule type" value="Genomic_DNA"/>
</dbReference>
<dbReference type="Proteomes" id="UP000019494">
    <property type="component" value="Unassembled WGS sequence"/>
</dbReference>
<dbReference type="OrthoDB" id="9800237at2"/>
<dbReference type="Pfam" id="PF01575">
    <property type="entry name" value="MaoC_dehydratas"/>
    <property type="match status" value="1"/>
</dbReference>
<protein>
    <submittedName>
        <fullName evidence="3">Acyl dehydratase</fullName>
    </submittedName>
</protein>
<dbReference type="InterPro" id="IPR029069">
    <property type="entry name" value="HotDog_dom_sf"/>
</dbReference>
<dbReference type="PATRIC" id="fig|584657.3.peg.4259"/>
<organism evidence="3 4">
    <name type="scientific">Intrasporangium chromatireducens Q5-1</name>
    <dbReference type="NCBI Taxonomy" id="584657"/>
    <lineage>
        <taxon>Bacteria</taxon>
        <taxon>Bacillati</taxon>
        <taxon>Actinomycetota</taxon>
        <taxon>Actinomycetes</taxon>
        <taxon>Micrococcales</taxon>
        <taxon>Intrasporangiaceae</taxon>
        <taxon>Intrasporangium</taxon>
    </lineage>
</organism>
<feature type="domain" description="MaoC-like" evidence="2">
    <location>
        <begin position="26"/>
        <end position="121"/>
    </location>
</feature>
<evidence type="ECO:0000313" key="4">
    <source>
        <dbReference type="Proteomes" id="UP000019494"/>
    </source>
</evidence>
<evidence type="ECO:0000256" key="1">
    <source>
        <dbReference type="ARBA" id="ARBA00005254"/>
    </source>
</evidence>
<dbReference type="Gene3D" id="3.10.129.10">
    <property type="entry name" value="Hotdog Thioesterase"/>
    <property type="match status" value="1"/>
</dbReference>
<dbReference type="PANTHER" id="PTHR43841">
    <property type="entry name" value="3-HYDROXYACYL-THIOESTER DEHYDRATASE HTDX-RELATED"/>
    <property type="match status" value="1"/>
</dbReference>